<evidence type="ECO:0000259" key="1">
    <source>
        <dbReference type="Pfam" id="PF12762"/>
    </source>
</evidence>
<protein>
    <recommendedName>
        <fullName evidence="1">ISXO2-like transposase domain-containing protein</fullName>
    </recommendedName>
</protein>
<dbReference type="HOGENOM" id="CLU_3240729_0_0_10"/>
<organism evidence="2 3">
    <name type="scientific">Tannerella forsythia (strain ATCC 43037 / JCM 10827 / CCUG 21028 A / KCTC 5666 / FDC 338)</name>
    <name type="common">Bacteroides forsythus</name>
    <dbReference type="NCBI Taxonomy" id="203275"/>
    <lineage>
        <taxon>Bacteria</taxon>
        <taxon>Pseudomonadati</taxon>
        <taxon>Bacteroidota</taxon>
        <taxon>Bacteroidia</taxon>
        <taxon>Bacteroidales</taxon>
        <taxon>Tannerellaceae</taxon>
        <taxon>Tannerella</taxon>
    </lineage>
</organism>
<name>G8UMB2_TANFA</name>
<dbReference type="AlphaFoldDB" id="G8UMB2"/>
<feature type="domain" description="ISXO2-like transposase" evidence="1">
    <location>
        <begin position="7"/>
        <end position="43"/>
    </location>
</feature>
<dbReference type="KEGG" id="tfo:BFO_2708"/>
<reference evidence="3" key="1">
    <citation type="submission" date="2011-12" db="EMBL/GenBank/DDBJ databases">
        <title>Complete sequence of Tannerella forsythia ATCC 43037.</title>
        <authorList>
            <person name="Dewhirst F."/>
            <person name="Tanner A."/>
            <person name="Izard J."/>
            <person name="Brinkac L."/>
            <person name="Durkin A.S."/>
            <person name="Hostetler J."/>
            <person name="Shetty J."/>
            <person name="Torralba M."/>
            <person name="Gill S."/>
            <person name="Nelson K."/>
        </authorList>
    </citation>
    <scope>NUCLEOTIDE SEQUENCE [LARGE SCALE GENOMIC DNA]</scope>
    <source>
        <strain evidence="3">ATCC 43037 / JCM 10827 / CCUG 33226 / KCTC 5666 / FDC 338</strain>
    </source>
</reference>
<keyword evidence="3" id="KW-1185">Reference proteome</keyword>
<evidence type="ECO:0000313" key="3">
    <source>
        <dbReference type="Proteomes" id="UP000005436"/>
    </source>
</evidence>
<gene>
    <name evidence="2" type="ordered locus">BFO_2708</name>
</gene>
<sequence length="43" mass="5250">MREVLPQVHIAISNARRKLINVFHDIKPKFLQNYLDEFCYKFN</sequence>
<dbReference type="Proteomes" id="UP000005436">
    <property type="component" value="Chromosome"/>
</dbReference>
<accession>G8UMB2</accession>
<dbReference type="Pfam" id="PF12762">
    <property type="entry name" value="DDE_Tnp_IS1595"/>
    <property type="match status" value="1"/>
</dbReference>
<proteinExistence type="predicted"/>
<evidence type="ECO:0000313" key="2">
    <source>
        <dbReference type="EMBL" id="AEW21908.1"/>
    </source>
</evidence>
<dbReference type="eggNOG" id="COG3677">
    <property type="taxonomic scope" value="Bacteria"/>
</dbReference>
<dbReference type="InterPro" id="IPR024445">
    <property type="entry name" value="Tnp_ISXO2-like"/>
</dbReference>
<dbReference type="EMBL" id="CP003191">
    <property type="protein sequence ID" value="AEW21908.1"/>
    <property type="molecule type" value="Genomic_DNA"/>
</dbReference>